<comment type="similarity">
    <text evidence="9">Belongs to the methyl-accepting chemotaxis (MCP) protein family.</text>
</comment>
<dbReference type="PANTHER" id="PTHR32089">
    <property type="entry name" value="METHYL-ACCEPTING CHEMOTAXIS PROTEIN MCPB"/>
    <property type="match status" value="1"/>
</dbReference>
<dbReference type="GO" id="GO:0005886">
    <property type="term" value="C:plasma membrane"/>
    <property type="evidence" value="ECO:0007669"/>
    <property type="project" value="UniProtKB-SubCell"/>
</dbReference>
<evidence type="ECO:0000256" key="1">
    <source>
        <dbReference type="ARBA" id="ARBA00004651"/>
    </source>
</evidence>
<proteinExistence type="inferred from homology"/>
<evidence type="ECO:0000313" key="13">
    <source>
        <dbReference type="EMBL" id="QCW82148.1"/>
    </source>
</evidence>
<evidence type="ECO:0000256" key="6">
    <source>
        <dbReference type="ARBA" id="ARBA00022989"/>
    </source>
</evidence>
<dbReference type="GO" id="GO:0006935">
    <property type="term" value="P:chemotaxis"/>
    <property type="evidence" value="ECO:0007669"/>
    <property type="project" value="UniProtKB-KW"/>
</dbReference>
<evidence type="ECO:0000313" key="14">
    <source>
        <dbReference type="Proteomes" id="UP000305881"/>
    </source>
</evidence>
<keyword evidence="2" id="KW-1003">Cell membrane</keyword>
<dbReference type="OrthoDB" id="5573670at2"/>
<sequence>MDNLLKKPALPIVLAIVAGISPALFAVTTLYWIFLPILSIGWLLTIYGGKSSAKPTESNSPKLDKIETDRLLERYINDLQACAAQELNTFNEELQQVKSVVSDAVVTMSDSFNGMHTLASRQNETMLSLINNLGESNDKQESGTLSFKQFAKETDIVLTDFINHILAVSKQSIEMVNVVNDVESHMEIISKLLADVQGIADQTNLLALNAAIEAARAGEAGRGFAVVADEVRKLSKNSDKFSEEIKTVVSDSKTNIGQAKRMIETMASKDMTTTIHSKAHIDEMMTEIAKLNTLIDRKVKDVSELTQQIENNVNHAVRALQFEDMTRQLIEYMQANTQHFQALIDEMRIGFEILTSSDQENVANELTHGIKRLNDMKQQWRTKTHKAVMQGSMNEGDIELF</sequence>
<dbReference type="KEGG" id="mbur:EQU24_07745"/>
<protein>
    <submittedName>
        <fullName evidence="13">Chemotaxis protein</fullName>
    </submittedName>
</protein>
<keyword evidence="6 11" id="KW-1133">Transmembrane helix</keyword>
<keyword evidence="7 11" id="KW-0472">Membrane</keyword>
<dbReference type="SMART" id="SM00283">
    <property type="entry name" value="MA"/>
    <property type="match status" value="1"/>
</dbReference>
<dbReference type="PRINTS" id="PR00260">
    <property type="entry name" value="CHEMTRNSDUCR"/>
</dbReference>
<comment type="subcellular location">
    <subcellularLocation>
        <location evidence="1">Cell membrane</location>
        <topology evidence="1">Multi-pass membrane protein</topology>
    </subcellularLocation>
</comment>
<dbReference type="GO" id="GO:0007165">
    <property type="term" value="P:signal transduction"/>
    <property type="evidence" value="ECO:0007669"/>
    <property type="project" value="UniProtKB-KW"/>
</dbReference>
<dbReference type="STRING" id="675511.GCA_000341735_01477"/>
<reference evidence="14" key="1">
    <citation type="journal article" date="2019" name="J. Bacteriol.">
        <title>A Mutagenic Screen Identifies a TonB-Dependent Receptor Required for the Lanthanide Metal Switch in the Type I Methanotroph 'Methylotuvimicrobium buryatense' 5GB1C.</title>
        <authorList>
            <person name="Groom J.D."/>
            <person name="Ford S.M."/>
            <person name="Pesesky M.W."/>
            <person name="Lidstrom M.E."/>
        </authorList>
    </citation>
    <scope>NUCLEOTIDE SEQUENCE [LARGE SCALE GENOMIC DNA]</scope>
    <source>
        <strain evidence="14">5GB1C</strain>
    </source>
</reference>
<keyword evidence="14" id="KW-1185">Reference proteome</keyword>
<dbReference type="InterPro" id="IPR004090">
    <property type="entry name" value="Chemotax_Me-accpt_rcpt"/>
</dbReference>
<dbReference type="Pfam" id="PF00015">
    <property type="entry name" value="MCPsignal"/>
    <property type="match status" value="1"/>
</dbReference>
<dbReference type="GO" id="GO:0004888">
    <property type="term" value="F:transmembrane signaling receptor activity"/>
    <property type="evidence" value="ECO:0007669"/>
    <property type="project" value="InterPro"/>
</dbReference>
<evidence type="ECO:0000256" key="5">
    <source>
        <dbReference type="ARBA" id="ARBA00022692"/>
    </source>
</evidence>
<evidence type="ECO:0000256" key="2">
    <source>
        <dbReference type="ARBA" id="ARBA00022475"/>
    </source>
</evidence>
<evidence type="ECO:0000256" key="8">
    <source>
        <dbReference type="ARBA" id="ARBA00023224"/>
    </source>
</evidence>
<keyword evidence="8 10" id="KW-0807">Transducer</keyword>
<evidence type="ECO:0000256" key="11">
    <source>
        <dbReference type="SAM" id="Phobius"/>
    </source>
</evidence>
<dbReference type="PANTHER" id="PTHR32089:SF39">
    <property type="entry name" value="METHYL-ACCEPTING CHEMOTAXIS PROTEIN HLYB"/>
    <property type="match status" value="1"/>
</dbReference>
<keyword evidence="5 11" id="KW-0812">Transmembrane</keyword>
<dbReference type="RefSeq" id="WP_017840035.1">
    <property type="nucleotide sequence ID" value="NZ_CP035467.1"/>
</dbReference>
<dbReference type="EMBL" id="CP035467">
    <property type="protein sequence ID" value="QCW82148.1"/>
    <property type="molecule type" value="Genomic_DNA"/>
</dbReference>
<evidence type="ECO:0000256" key="10">
    <source>
        <dbReference type="PROSITE-ProRule" id="PRU00284"/>
    </source>
</evidence>
<feature type="domain" description="Methyl-accepting transducer" evidence="12">
    <location>
        <begin position="83"/>
        <end position="324"/>
    </location>
</feature>
<accession>A0A4P9ULR6</accession>
<dbReference type="PROSITE" id="PS50111">
    <property type="entry name" value="CHEMOTAXIS_TRANSDUC_2"/>
    <property type="match status" value="1"/>
</dbReference>
<keyword evidence="3" id="KW-0488">Methylation</keyword>
<dbReference type="Gene3D" id="1.10.287.950">
    <property type="entry name" value="Methyl-accepting chemotaxis protein"/>
    <property type="match status" value="1"/>
</dbReference>
<feature type="transmembrane region" description="Helical" evidence="11">
    <location>
        <begin position="12"/>
        <end position="34"/>
    </location>
</feature>
<organism evidence="13 14">
    <name type="scientific">Methylotuvimicrobium buryatense</name>
    <name type="common">Methylomicrobium buryatense</name>
    <dbReference type="NCBI Taxonomy" id="95641"/>
    <lineage>
        <taxon>Bacteria</taxon>
        <taxon>Pseudomonadati</taxon>
        <taxon>Pseudomonadota</taxon>
        <taxon>Gammaproteobacteria</taxon>
        <taxon>Methylococcales</taxon>
        <taxon>Methylococcaceae</taxon>
        <taxon>Methylotuvimicrobium</taxon>
    </lineage>
</organism>
<dbReference type="Proteomes" id="UP000305881">
    <property type="component" value="Chromosome"/>
</dbReference>
<evidence type="ECO:0000256" key="9">
    <source>
        <dbReference type="ARBA" id="ARBA00029447"/>
    </source>
</evidence>
<dbReference type="AlphaFoldDB" id="A0A4P9ULR6"/>
<dbReference type="InterPro" id="IPR004089">
    <property type="entry name" value="MCPsignal_dom"/>
</dbReference>
<evidence type="ECO:0000256" key="7">
    <source>
        <dbReference type="ARBA" id="ARBA00023136"/>
    </source>
</evidence>
<name>A0A4P9ULR6_METBY</name>
<dbReference type="SUPFAM" id="SSF58104">
    <property type="entry name" value="Methyl-accepting chemotaxis protein (MCP) signaling domain"/>
    <property type="match status" value="1"/>
</dbReference>
<evidence type="ECO:0000259" key="12">
    <source>
        <dbReference type="PROSITE" id="PS50111"/>
    </source>
</evidence>
<evidence type="ECO:0000256" key="4">
    <source>
        <dbReference type="ARBA" id="ARBA00022500"/>
    </source>
</evidence>
<gene>
    <name evidence="13" type="ORF">EQU24_07745</name>
</gene>
<evidence type="ECO:0000256" key="3">
    <source>
        <dbReference type="ARBA" id="ARBA00022481"/>
    </source>
</evidence>
<keyword evidence="4" id="KW-0145">Chemotaxis</keyword>